<dbReference type="InterPro" id="IPR001789">
    <property type="entry name" value="Sig_transdc_resp-reg_receiver"/>
</dbReference>
<gene>
    <name evidence="3" type="ORF">S01H4_56641</name>
</gene>
<keyword evidence="1" id="KW-0597">Phosphoprotein</keyword>
<sequence length="128" mass="13612">MSSEPENLKGFKVLLVEDSWHAAQAMQDLLETWGMIVIGPVASASEAKKFIGSNAPPIAIVDIRLKDGLAYDLIDLLNDKGVSVIIASGYADVPALKSKAAAILQKPFPAGELRATLTSVMARRHQAG</sequence>
<dbReference type="SUPFAM" id="SSF52172">
    <property type="entry name" value="CheY-like"/>
    <property type="match status" value="1"/>
</dbReference>
<evidence type="ECO:0000256" key="1">
    <source>
        <dbReference type="ARBA" id="ARBA00022553"/>
    </source>
</evidence>
<dbReference type="Gene3D" id="3.40.50.2300">
    <property type="match status" value="1"/>
</dbReference>
<dbReference type="InterPro" id="IPR011006">
    <property type="entry name" value="CheY-like_superfamily"/>
</dbReference>
<dbReference type="PANTHER" id="PTHR44591">
    <property type="entry name" value="STRESS RESPONSE REGULATOR PROTEIN 1"/>
    <property type="match status" value="1"/>
</dbReference>
<dbReference type="EMBL" id="BART01032840">
    <property type="protein sequence ID" value="GAH15260.1"/>
    <property type="molecule type" value="Genomic_DNA"/>
</dbReference>
<name>X1E4B8_9ZZZZ</name>
<dbReference type="PANTHER" id="PTHR44591:SF3">
    <property type="entry name" value="RESPONSE REGULATORY DOMAIN-CONTAINING PROTEIN"/>
    <property type="match status" value="1"/>
</dbReference>
<proteinExistence type="predicted"/>
<dbReference type="Pfam" id="PF00072">
    <property type="entry name" value="Response_reg"/>
    <property type="match status" value="1"/>
</dbReference>
<comment type="caution">
    <text evidence="3">The sequence shown here is derived from an EMBL/GenBank/DDBJ whole genome shotgun (WGS) entry which is preliminary data.</text>
</comment>
<organism evidence="3">
    <name type="scientific">marine sediment metagenome</name>
    <dbReference type="NCBI Taxonomy" id="412755"/>
    <lineage>
        <taxon>unclassified sequences</taxon>
        <taxon>metagenomes</taxon>
        <taxon>ecological metagenomes</taxon>
    </lineage>
</organism>
<dbReference type="GO" id="GO:0000160">
    <property type="term" value="P:phosphorelay signal transduction system"/>
    <property type="evidence" value="ECO:0007669"/>
    <property type="project" value="InterPro"/>
</dbReference>
<evidence type="ECO:0000259" key="2">
    <source>
        <dbReference type="PROSITE" id="PS50110"/>
    </source>
</evidence>
<accession>X1E4B8</accession>
<dbReference type="InterPro" id="IPR050595">
    <property type="entry name" value="Bact_response_regulator"/>
</dbReference>
<reference evidence="3" key="1">
    <citation type="journal article" date="2014" name="Front. Microbiol.">
        <title>High frequency of phylogenetically diverse reductive dehalogenase-homologous genes in deep subseafloor sedimentary metagenomes.</title>
        <authorList>
            <person name="Kawai M."/>
            <person name="Futagami T."/>
            <person name="Toyoda A."/>
            <person name="Takaki Y."/>
            <person name="Nishi S."/>
            <person name="Hori S."/>
            <person name="Arai W."/>
            <person name="Tsubouchi T."/>
            <person name="Morono Y."/>
            <person name="Uchiyama I."/>
            <person name="Ito T."/>
            <person name="Fujiyama A."/>
            <person name="Inagaki F."/>
            <person name="Takami H."/>
        </authorList>
    </citation>
    <scope>NUCLEOTIDE SEQUENCE</scope>
    <source>
        <strain evidence="3">Expedition CK06-06</strain>
    </source>
</reference>
<dbReference type="PROSITE" id="PS50110">
    <property type="entry name" value="RESPONSE_REGULATORY"/>
    <property type="match status" value="1"/>
</dbReference>
<dbReference type="SMART" id="SM00448">
    <property type="entry name" value="REC"/>
    <property type="match status" value="1"/>
</dbReference>
<evidence type="ECO:0000313" key="3">
    <source>
        <dbReference type="EMBL" id="GAH15260.1"/>
    </source>
</evidence>
<dbReference type="AlphaFoldDB" id="X1E4B8"/>
<protein>
    <recommendedName>
        <fullName evidence="2">Response regulatory domain-containing protein</fullName>
    </recommendedName>
</protein>
<feature type="domain" description="Response regulatory" evidence="2">
    <location>
        <begin position="12"/>
        <end position="121"/>
    </location>
</feature>